<accession>A0A366EQ13</accession>
<feature type="transmembrane region" description="Helical" evidence="1">
    <location>
        <begin position="408"/>
        <end position="431"/>
    </location>
</feature>
<feature type="transmembrane region" description="Helical" evidence="1">
    <location>
        <begin position="54"/>
        <end position="75"/>
    </location>
</feature>
<feature type="transmembrane region" description="Helical" evidence="1">
    <location>
        <begin position="159"/>
        <end position="185"/>
    </location>
</feature>
<dbReference type="EMBL" id="QNRJ01000006">
    <property type="protein sequence ID" value="RBP04502.1"/>
    <property type="molecule type" value="Genomic_DNA"/>
</dbReference>
<sequence>MRKGNKRKIDYLYSLLKLKWVFLGIVLYFYGFMLKNEIFGSATELKLSFNNWDITLRVMNDLYLIVFFVVPLVVFNSIKSTLVDFDYQVLIRLGSFKKWIYHSLIQFWFRSFPVLLVWCFMSFFLTIGFPYESTWSGIGKSDYVTNTLHVLVNLYEAPLLAFIAQVILLILSFSLLHLFIAIFYVVTRNKNLVFAVCAFVFISTIIGFKLLPKELSFLSPATYFSIAKAANTFDVAIIEHLVVVVLLLIIILYLQVIDINNKNFKKLIIPYTPIIIYFILCVTAIFTSANSLKAVPEASVWDIAVKALQGTSSENFMYLSFFNYSIIYFGFLYFVQVFLSNEVGDLGYYKIIRYQSLFTWFWSWLKNLLLMNLVFLISIILISFLSALLFDINISLNVSLLKSPLNQIIYHFLVNGFFQLCFYTLVAFILAWINKESIYGVLLIGILMVLMLPGFNVREVLPVGLNGFAYLANSSPFYITIVLLVMNAIAILIINILFRKSTVI</sequence>
<keyword evidence="1" id="KW-1133">Transmembrane helix</keyword>
<feature type="transmembrane region" description="Helical" evidence="1">
    <location>
        <begin position="268"/>
        <end position="289"/>
    </location>
</feature>
<reference evidence="2 3" key="1">
    <citation type="submission" date="2018-06" db="EMBL/GenBank/DDBJ databases">
        <title>Freshwater and sediment microbial communities from various areas in North America, analyzing microbe dynamics in response to fracking.</title>
        <authorList>
            <person name="Lamendella R."/>
        </authorList>
    </citation>
    <scope>NUCLEOTIDE SEQUENCE [LARGE SCALE GENOMIC DNA]</scope>
    <source>
        <strain evidence="2 3">97B</strain>
    </source>
</reference>
<feature type="transmembrane region" description="Helical" evidence="1">
    <location>
        <begin position="232"/>
        <end position="256"/>
    </location>
</feature>
<feature type="transmembrane region" description="Helical" evidence="1">
    <location>
        <begin position="477"/>
        <end position="498"/>
    </location>
</feature>
<dbReference type="AlphaFoldDB" id="A0A366EQ13"/>
<name>A0A366EQ13_9BACI</name>
<evidence type="ECO:0000313" key="3">
    <source>
        <dbReference type="Proteomes" id="UP000252118"/>
    </source>
</evidence>
<gene>
    <name evidence="2" type="ORF">DET59_106294</name>
</gene>
<protein>
    <submittedName>
        <fullName evidence="2">Uncharacterized protein</fullName>
    </submittedName>
</protein>
<proteinExistence type="predicted"/>
<feature type="transmembrane region" description="Helical" evidence="1">
    <location>
        <begin position="438"/>
        <end position="457"/>
    </location>
</feature>
<feature type="transmembrane region" description="Helical" evidence="1">
    <location>
        <begin position="107"/>
        <end position="131"/>
    </location>
</feature>
<feature type="transmembrane region" description="Helical" evidence="1">
    <location>
        <begin position="12"/>
        <end position="34"/>
    </location>
</feature>
<dbReference type="Proteomes" id="UP000252118">
    <property type="component" value="Unassembled WGS sequence"/>
</dbReference>
<comment type="caution">
    <text evidence="2">The sequence shown here is derived from an EMBL/GenBank/DDBJ whole genome shotgun (WGS) entry which is preliminary data.</text>
</comment>
<evidence type="ECO:0000313" key="2">
    <source>
        <dbReference type="EMBL" id="RBP04502.1"/>
    </source>
</evidence>
<keyword evidence="1" id="KW-0812">Transmembrane</keyword>
<organism evidence="2 3">
    <name type="scientific">Rossellomorea aquimaris</name>
    <dbReference type="NCBI Taxonomy" id="189382"/>
    <lineage>
        <taxon>Bacteria</taxon>
        <taxon>Bacillati</taxon>
        <taxon>Bacillota</taxon>
        <taxon>Bacilli</taxon>
        <taxon>Bacillales</taxon>
        <taxon>Bacillaceae</taxon>
        <taxon>Rossellomorea</taxon>
    </lineage>
</organism>
<feature type="transmembrane region" description="Helical" evidence="1">
    <location>
        <begin position="192"/>
        <end position="212"/>
    </location>
</feature>
<feature type="transmembrane region" description="Helical" evidence="1">
    <location>
        <begin position="360"/>
        <end position="388"/>
    </location>
</feature>
<dbReference type="RefSeq" id="WP_113969695.1">
    <property type="nucleotide sequence ID" value="NZ_QNRJ01000006.1"/>
</dbReference>
<keyword evidence="1" id="KW-0472">Membrane</keyword>
<feature type="transmembrane region" description="Helical" evidence="1">
    <location>
        <begin position="316"/>
        <end position="339"/>
    </location>
</feature>
<evidence type="ECO:0000256" key="1">
    <source>
        <dbReference type="SAM" id="Phobius"/>
    </source>
</evidence>